<reference evidence="2 3" key="1">
    <citation type="submission" date="2023-12" db="EMBL/GenBank/DDBJ databases">
        <title>Description of new species of Mycobacterium terrae complex isolated from sewage at the Sao Paulo Zoological Park Foundation in Brazil.</title>
        <authorList>
            <person name="Romagnoli C.L."/>
            <person name="Conceicao E.C."/>
            <person name="Machado E."/>
            <person name="Barreto L.B.P.F."/>
            <person name="Sharma A."/>
            <person name="Silva N.M."/>
            <person name="Marques L.E."/>
            <person name="Juliana M.A."/>
            <person name="Lourenco M.C.S."/>
            <person name="Digiampietri L.A."/>
            <person name="Suffys P.N."/>
            <person name="Viana-Niero C."/>
        </authorList>
    </citation>
    <scope>NUCLEOTIDE SEQUENCE [LARGE SCALE GENOMIC DNA]</scope>
    <source>
        <strain evidence="2 3">MYC123</strain>
    </source>
</reference>
<protein>
    <recommendedName>
        <fullName evidence="4">Transposase</fullName>
    </recommendedName>
</protein>
<name>A0ABU5YLA5_9MYCO</name>
<feature type="region of interest" description="Disordered" evidence="1">
    <location>
        <begin position="1"/>
        <end position="61"/>
    </location>
</feature>
<accession>A0ABU5YLA5</accession>
<keyword evidence="3" id="KW-1185">Reference proteome</keyword>
<dbReference type="Proteomes" id="UP001299046">
    <property type="component" value="Unassembled WGS sequence"/>
</dbReference>
<evidence type="ECO:0000313" key="2">
    <source>
        <dbReference type="EMBL" id="MEB3050560.1"/>
    </source>
</evidence>
<organism evidence="2 3">
    <name type="scientific">[Mycobacterium] zoologicum</name>
    <dbReference type="NCBI Taxonomy" id="2872311"/>
    <lineage>
        <taxon>Bacteria</taxon>
        <taxon>Bacillati</taxon>
        <taxon>Actinomycetota</taxon>
        <taxon>Actinomycetes</taxon>
        <taxon>Mycobacteriales</taxon>
        <taxon>Mycobacteriaceae</taxon>
        <taxon>Mycolicibacter</taxon>
    </lineage>
</organism>
<proteinExistence type="predicted"/>
<feature type="compositionally biased region" description="Polar residues" evidence="1">
    <location>
        <begin position="36"/>
        <end position="50"/>
    </location>
</feature>
<dbReference type="RefSeq" id="WP_224865519.1">
    <property type="nucleotide sequence ID" value="NZ_JAYJJT010000013.1"/>
</dbReference>
<evidence type="ECO:0000313" key="3">
    <source>
        <dbReference type="Proteomes" id="UP001299046"/>
    </source>
</evidence>
<sequence length="61" mass="6676">NISSEKPTKTKTTPPTRGVKNVAKQQQTKTTKHTIEFSNNTPHLDAQSTRGLKAVGRQCGQ</sequence>
<gene>
    <name evidence="2" type="ORF">KV112_12555</name>
</gene>
<evidence type="ECO:0000256" key="1">
    <source>
        <dbReference type="SAM" id="MobiDB-lite"/>
    </source>
</evidence>
<comment type="caution">
    <text evidence="2">The sequence shown here is derived from an EMBL/GenBank/DDBJ whole genome shotgun (WGS) entry which is preliminary data.</text>
</comment>
<evidence type="ECO:0008006" key="4">
    <source>
        <dbReference type="Google" id="ProtNLM"/>
    </source>
</evidence>
<feature type="non-terminal residue" evidence="2">
    <location>
        <position position="1"/>
    </location>
</feature>
<dbReference type="EMBL" id="JAYJJT010000013">
    <property type="protein sequence ID" value="MEB3050560.1"/>
    <property type="molecule type" value="Genomic_DNA"/>
</dbReference>